<reference evidence="3 4" key="1">
    <citation type="submission" date="2016-11" db="EMBL/GenBank/DDBJ databases">
        <title>The macronuclear genome of Stentor coeruleus: a giant cell with tiny introns.</title>
        <authorList>
            <person name="Slabodnick M."/>
            <person name="Ruby J.G."/>
            <person name="Reiff S.B."/>
            <person name="Swart E.C."/>
            <person name="Gosai S."/>
            <person name="Prabakaran S."/>
            <person name="Witkowska E."/>
            <person name="Larue G.E."/>
            <person name="Fisher S."/>
            <person name="Freeman R.M."/>
            <person name="Gunawardena J."/>
            <person name="Chu W."/>
            <person name="Stover N.A."/>
            <person name="Gregory B.D."/>
            <person name="Nowacki M."/>
            <person name="Derisi J."/>
            <person name="Roy S.W."/>
            <person name="Marshall W.F."/>
            <person name="Sood P."/>
        </authorList>
    </citation>
    <scope>NUCLEOTIDE SEQUENCE [LARGE SCALE GENOMIC DNA]</scope>
    <source>
        <strain evidence="3">WM001</strain>
    </source>
</reference>
<dbReference type="GO" id="GO:0016020">
    <property type="term" value="C:membrane"/>
    <property type="evidence" value="ECO:0007669"/>
    <property type="project" value="TreeGrafter"/>
</dbReference>
<dbReference type="EMBL" id="MPUH01000006">
    <property type="protein sequence ID" value="OMJ95904.1"/>
    <property type="molecule type" value="Genomic_DNA"/>
</dbReference>
<keyword evidence="1" id="KW-1133">Transmembrane helix</keyword>
<gene>
    <name evidence="3" type="ORF">SteCoe_629</name>
</gene>
<feature type="transmembrane region" description="Helical" evidence="1">
    <location>
        <begin position="866"/>
        <end position="889"/>
    </location>
</feature>
<proteinExistence type="predicted"/>
<evidence type="ECO:0000313" key="4">
    <source>
        <dbReference type="Proteomes" id="UP000187209"/>
    </source>
</evidence>
<feature type="transmembrane region" description="Helical" evidence="1">
    <location>
        <begin position="790"/>
        <end position="815"/>
    </location>
</feature>
<dbReference type="Gene3D" id="1.20.1640.10">
    <property type="entry name" value="Multidrug efflux transporter AcrB transmembrane domain"/>
    <property type="match status" value="2"/>
</dbReference>
<dbReference type="SUPFAM" id="SSF82866">
    <property type="entry name" value="Multidrug efflux transporter AcrB transmembrane domain"/>
    <property type="match status" value="2"/>
</dbReference>
<keyword evidence="4" id="KW-1185">Reference proteome</keyword>
<feature type="transmembrane region" description="Helical" evidence="1">
    <location>
        <begin position="386"/>
        <end position="407"/>
    </location>
</feature>
<dbReference type="AlphaFoldDB" id="A0A1R2D3R5"/>
<dbReference type="OrthoDB" id="6510177at2759"/>
<dbReference type="PANTHER" id="PTHR45727:SF9">
    <property type="entry name" value="SSD DOMAIN-CONTAINING PROTEIN"/>
    <property type="match status" value="1"/>
</dbReference>
<feature type="transmembrane region" description="Helical" evidence="1">
    <location>
        <begin position="836"/>
        <end position="854"/>
    </location>
</feature>
<dbReference type="PROSITE" id="PS50156">
    <property type="entry name" value="SSD"/>
    <property type="match status" value="1"/>
</dbReference>
<dbReference type="InterPro" id="IPR000731">
    <property type="entry name" value="SSD"/>
</dbReference>
<evidence type="ECO:0000256" key="1">
    <source>
        <dbReference type="SAM" id="Phobius"/>
    </source>
</evidence>
<feature type="transmembrane region" description="Helical" evidence="1">
    <location>
        <begin position="20"/>
        <end position="40"/>
    </location>
</feature>
<evidence type="ECO:0000259" key="2">
    <source>
        <dbReference type="PROSITE" id="PS50156"/>
    </source>
</evidence>
<feature type="transmembrane region" description="Helical" evidence="1">
    <location>
        <begin position="481"/>
        <end position="502"/>
    </location>
</feature>
<accession>A0A1R2D3R5</accession>
<feature type="transmembrane region" description="Helical" evidence="1">
    <location>
        <begin position="757"/>
        <end position="778"/>
    </location>
</feature>
<feature type="transmembrane region" description="Helical" evidence="1">
    <location>
        <begin position="304"/>
        <end position="329"/>
    </location>
</feature>
<name>A0A1R2D3R5_9CILI</name>
<dbReference type="Pfam" id="PF12349">
    <property type="entry name" value="Sterol-sensing"/>
    <property type="match status" value="1"/>
</dbReference>
<dbReference type="InterPro" id="IPR053958">
    <property type="entry name" value="HMGCR/SNAP/NPC1-like_SSD"/>
</dbReference>
<feature type="transmembrane region" description="Helical" evidence="1">
    <location>
        <begin position="413"/>
        <end position="436"/>
    </location>
</feature>
<comment type="caution">
    <text evidence="3">The sequence shown here is derived from an EMBL/GenBank/DDBJ whole genome shotgun (WGS) entry which is preliminary data.</text>
</comment>
<organism evidence="3 4">
    <name type="scientific">Stentor coeruleus</name>
    <dbReference type="NCBI Taxonomy" id="5963"/>
    <lineage>
        <taxon>Eukaryota</taxon>
        <taxon>Sar</taxon>
        <taxon>Alveolata</taxon>
        <taxon>Ciliophora</taxon>
        <taxon>Postciliodesmatophora</taxon>
        <taxon>Heterotrichea</taxon>
        <taxon>Heterotrichida</taxon>
        <taxon>Stentoridae</taxon>
        <taxon>Stentor</taxon>
    </lineage>
</organism>
<dbReference type="InterPro" id="IPR053956">
    <property type="entry name" value="NPC1_MLD"/>
</dbReference>
<dbReference type="PANTHER" id="PTHR45727">
    <property type="entry name" value="NPC INTRACELLULAR CHOLESTEROL TRANSPORTER 1"/>
    <property type="match status" value="1"/>
</dbReference>
<dbReference type="GO" id="GO:0015918">
    <property type="term" value="P:sterol transport"/>
    <property type="evidence" value="ECO:0007669"/>
    <property type="project" value="TreeGrafter"/>
</dbReference>
<sequence length="914" mass="103572">MAILAELFYRLGKLDSRHPFIIILIALLFTAFCAIGLAWLDVQTNPQKLWVDPASRSYHEQKYFNDHFGKFYRVNQAVFTSRKNRDSTDVFQKEYLEELWYVQAQMESKVLMYKEKLYTVDDYCYKPVRGKGCFISSPMDYWKMNLTAMLDDPDIKSTAQCINQQEGQQILCSDRNNIPIIRNVTFGGVHCLQGTGGPCQSCKIDARALIITFLLNNQHENVQEGVESWEKDVFEKLISDYNDDSSKLMKIVYYSERSISDELDKEDSQNILYVILSYVFMFAYISIAIGTFPSRLHTRFMVGGSGIMIVICSVVIAIGSTSAFGIPLSMISIEVVPFLILAIGVDNMFIISIGEKKMIELAEKSQQEVTHEEILGQTMREIGPTITAAAFSEFAAFIVGATTGIPALTNFCISAAVAVLADYFLQITAFVAVVELDHRRRLHRRLDCFPCFDIEEAPRDPRRRIIKYVVRKIYEPALFHPVSKISILIGFIAVFILSFASYDDLKLGLTEQVSVIKNGDLYDYFNTYNDFLEVGSIAYVVFKNVDYQNTKNLQILDKISDALSQMSETVQPPVYSWVKSLQSFVNDTQPECNNTEIPYYDFKTQVRRFLEVSISSVCCKKYGICGEQFDTDIIFDEDGNIVTSRFRFQHKALTTQKGYINALRDTRHAVDNLAKEMVPMMNSKADLKAYSLSSSVPWESSTTALHNDKRLAFSYSLFYVYYEQYSNIRGQAIQNMLLAFGAVLLAIELLTNLYAGLIVTLMVGCTTWGLIGFCYVWNKLAGGYGVEVNAISVVNLVMCCGLAVEFCVHIMTSFLKQTGNREERARKALIDMGSTVMTGIVSTKLIGVIVLGLAPSEVFRLYFFRMYMGIIVLGFFHGLALQPILLSYIGPSSEVKDDKPKRHDRMLETITRNN</sequence>
<protein>
    <recommendedName>
        <fullName evidence="2">SSD domain-containing protein</fullName>
    </recommendedName>
</protein>
<evidence type="ECO:0000313" key="3">
    <source>
        <dbReference type="EMBL" id="OMJ95904.1"/>
    </source>
</evidence>
<feature type="domain" description="SSD" evidence="2">
    <location>
        <begin position="270"/>
        <end position="436"/>
    </location>
</feature>
<feature type="transmembrane region" description="Helical" evidence="1">
    <location>
        <begin position="271"/>
        <end position="292"/>
    </location>
</feature>
<dbReference type="Pfam" id="PF22314">
    <property type="entry name" value="NPC1_MLD"/>
    <property type="match status" value="1"/>
</dbReference>
<dbReference type="GO" id="GO:0032934">
    <property type="term" value="F:sterol binding"/>
    <property type="evidence" value="ECO:0007669"/>
    <property type="project" value="TreeGrafter"/>
</dbReference>
<dbReference type="Proteomes" id="UP000187209">
    <property type="component" value="Unassembled WGS sequence"/>
</dbReference>
<keyword evidence="1" id="KW-0812">Transmembrane</keyword>
<keyword evidence="1" id="KW-0472">Membrane</keyword>